<dbReference type="GO" id="GO:0044205">
    <property type="term" value="P:'de novo' UMP biosynthetic process"/>
    <property type="evidence" value="ECO:0007669"/>
    <property type="project" value="UniProtKB-UniPathway"/>
</dbReference>
<comment type="cofactor">
    <cofactor evidence="1">
        <name>FMN</name>
        <dbReference type="ChEBI" id="CHEBI:58210"/>
    </cofactor>
</comment>
<evidence type="ECO:0000256" key="6">
    <source>
        <dbReference type="ARBA" id="ARBA00017599"/>
    </source>
</evidence>
<dbReference type="UniPathway" id="UPA00070">
    <property type="reaction ID" value="UER00946"/>
</dbReference>
<evidence type="ECO:0000256" key="12">
    <source>
        <dbReference type="ARBA" id="ARBA00048639"/>
    </source>
</evidence>
<evidence type="ECO:0000313" key="16">
    <source>
        <dbReference type="Proteomes" id="UP000053317"/>
    </source>
</evidence>
<dbReference type="InterPro" id="IPR001295">
    <property type="entry name" value="Dihydroorotate_DH_CS"/>
</dbReference>
<feature type="domain" description="Dihydroorotate dehydrogenase catalytic" evidence="14">
    <location>
        <begin position="398"/>
        <end position="445"/>
    </location>
</feature>
<dbReference type="Gene3D" id="3.20.20.70">
    <property type="entry name" value="Aldolase class I"/>
    <property type="match status" value="2"/>
</dbReference>
<organism evidence="15 16">
    <name type="scientific">Phaeomoniella chlamydospora</name>
    <name type="common">Phaeoacremonium chlamydosporum</name>
    <dbReference type="NCBI Taxonomy" id="158046"/>
    <lineage>
        <taxon>Eukaryota</taxon>
        <taxon>Fungi</taxon>
        <taxon>Dikarya</taxon>
        <taxon>Ascomycota</taxon>
        <taxon>Pezizomycotina</taxon>
        <taxon>Eurotiomycetes</taxon>
        <taxon>Chaetothyriomycetidae</taxon>
        <taxon>Phaeomoniellales</taxon>
        <taxon>Phaeomoniellaceae</taxon>
        <taxon>Phaeomoniella</taxon>
    </lineage>
</organism>
<keyword evidence="16" id="KW-1185">Reference proteome</keyword>
<dbReference type="GO" id="GO:0006207">
    <property type="term" value="P:'de novo' pyrimidine nucleobase biosynthetic process"/>
    <property type="evidence" value="ECO:0007669"/>
    <property type="project" value="InterPro"/>
</dbReference>
<dbReference type="FunFam" id="3.20.20.70:FF:000242">
    <property type="entry name" value="Dihydroorotate reductase PyrE"/>
    <property type="match status" value="1"/>
</dbReference>
<evidence type="ECO:0000259" key="14">
    <source>
        <dbReference type="Pfam" id="PF01180"/>
    </source>
</evidence>
<dbReference type="InterPro" id="IPR050074">
    <property type="entry name" value="DHO_dehydrogenase"/>
</dbReference>
<dbReference type="SUPFAM" id="SSF51395">
    <property type="entry name" value="FMN-linked oxidoreductases"/>
    <property type="match status" value="1"/>
</dbReference>
<accession>A0A0G2GHV0</accession>
<evidence type="ECO:0000313" key="15">
    <source>
        <dbReference type="EMBL" id="KKY16555.1"/>
    </source>
</evidence>
<dbReference type="PROSITE" id="PS00911">
    <property type="entry name" value="DHODEHASE_1"/>
    <property type="match status" value="1"/>
</dbReference>
<comment type="subcellular location">
    <subcellularLocation>
        <location evidence="2">Membrane</location>
    </subcellularLocation>
</comment>
<sequence>MYFTDTRAAAHRYVIVPVIRNVFKDAEDAHHFGNLALKALYHFGLHPRERSDPDRAGDLAISVFGHTLVNPIATSGGLDKDADIPNPLFALGPAIVEVGGTTPRPQEGNPKPRVFRIPSQNAIINRYGLNSKGADHMATILRFRVREYAKSLGLGFDAEAEQRVLDGETGVPPGSLTPGRLLAVQVAKNKTTPESDVEAVKADYVYCVERLAKYADILVVNVSSPNTPGLRSLQATGPLTEILKSVVGAARKADRKTKPAVMVKVSPDEDSDEEVAGICEAVWASGVDGVIVGNTTKKRLDPLPRGYILRPEEEQILMEQGGYSGPQLFANTVKLVKKYRSLLDVRPPLSRPSYPPTSSDSNSKEEAAAAAPMPVPLSISDSKVESPAASSTEDAPKVIFATGGITTGKQALEVLNAGASVAMVYTALVYGGAGTISRIKEEMRDEINSRTKTK</sequence>
<evidence type="ECO:0000256" key="3">
    <source>
        <dbReference type="ARBA" id="ARBA00005161"/>
    </source>
</evidence>
<keyword evidence="9" id="KW-0560">Oxidoreductase</keyword>
<dbReference type="InterPro" id="IPR005720">
    <property type="entry name" value="Dihydroorotate_DH_cat"/>
</dbReference>
<comment type="catalytic activity">
    <reaction evidence="12">
        <text>(S)-dihydroorotate + a quinone = orotate + a quinol</text>
        <dbReference type="Rhea" id="RHEA:30187"/>
        <dbReference type="ChEBI" id="CHEBI:24646"/>
        <dbReference type="ChEBI" id="CHEBI:30839"/>
        <dbReference type="ChEBI" id="CHEBI:30864"/>
        <dbReference type="ChEBI" id="CHEBI:132124"/>
        <dbReference type="EC" id="1.3.5.2"/>
    </reaction>
</comment>
<dbReference type="PANTHER" id="PTHR48109">
    <property type="entry name" value="DIHYDROOROTATE DEHYDROGENASE (QUINONE), MITOCHONDRIAL-RELATED"/>
    <property type="match status" value="1"/>
</dbReference>
<feature type="domain" description="Dihydroorotate dehydrogenase catalytic" evidence="14">
    <location>
        <begin position="59"/>
        <end position="343"/>
    </location>
</feature>
<dbReference type="GO" id="GO:0005743">
    <property type="term" value="C:mitochondrial inner membrane"/>
    <property type="evidence" value="ECO:0007669"/>
    <property type="project" value="TreeGrafter"/>
</dbReference>
<evidence type="ECO:0000256" key="8">
    <source>
        <dbReference type="ARBA" id="ARBA00022643"/>
    </source>
</evidence>
<dbReference type="InterPro" id="IPR013785">
    <property type="entry name" value="Aldolase_TIM"/>
</dbReference>
<keyword evidence="10" id="KW-0472">Membrane</keyword>
<dbReference type="Pfam" id="PF01180">
    <property type="entry name" value="DHO_dh"/>
    <property type="match status" value="2"/>
</dbReference>
<dbReference type="InterPro" id="IPR005719">
    <property type="entry name" value="Dihydroorotate_DH_2"/>
</dbReference>
<protein>
    <recommendedName>
        <fullName evidence="6">Dihydroorotate dehydrogenase (quinone), mitochondrial</fullName>
        <ecNumber evidence="5">1.3.5.2</ecNumber>
    </recommendedName>
    <alternativeName>
        <fullName evidence="11">Dihydroorotate oxidase</fullName>
    </alternativeName>
</protein>
<keyword evidence="7" id="KW-0285">Flavoprotein</keyword>
<dbReference type="PANTHER" id="PTHR48109:SF4">
    <property type="entry name" value="DIHYDROOROTATE DEHYDROGENASE (QUINONE), MITOCHONDRIAL"/>
    <property type="match status" value="1"/>
</dbReference>
<dbReference type="GO" id="GO:0106430">
    <property type="term" value="F:dihydroorotate dehydrogenase (quinone) activity"/>
    <property type="evidence" value="ECO:0007669"/>
    <property type="project" value="UniProtKB-EC"/>
</dbReference>
<evidence type="ECO:0000256" key="13">
    <source>
        <dbReference type="SAM" id="MobiDB-lite"/>
    </source>
</evidence>
<comment type="similarity">
    <text evidence="4">Belongs to the dihydroorotate dehydrogenase family. Type 2 subfamily.</text>
</comment>
<proteinExistence type="inferred from homology"/>
<evidence type="ECO:0000256" key="11">
    <source>
        <dbReference type="ARBA" id="ARBA00031623"/>
    </source>
</evidence>
<gene>
    <name evidence="15" type="ORF">UCRPC4_g05892</name>
</gene>
<evidence type="ECO:0000256" key="9">
    <source>
        <dbReference type="ARBA" id="ARBA00023002"/>
    </source>
</evidence>
<dbReference type="CDD" id="cd04738">
    <property type="entry name" value="DHOD_2_like"/>
    <property type="match status" value="1"/>
</dbReference>
<dbReference type="Proteomes" id="UP000053317">
    <property type="component" value="Unassembled WGS sequence"/>
</dbReference>
<reference evidence="15 16" key="1">
    <citation type="submission" date="2015-05" db="EMBL/GenBank/DDBJ databases">
        <title>Distinctive expansion of gene families associated with plant cell wall degradation and secondary metabolism in the genomes of grapevine trunk pathogens.</title>
        <authorList>
            <person name="Lawrence D.P."/>
            <person name="Travadon R."/>
            <person name="Rolshausen P.E."/>
            <person name="Baumgartner K."/>
        </authorList>
    </citation>
    <scope>NUCLEOTIDE SEQUENCE [LARGE SCALE GENOMIC DNA]</scope>
    <source>
        <strain evidence="15">UCRPC4</strain>
    </source>
</reference>
<dbReference type="AlphaFoldDB" id="A0A0G2GHV0"/>
<evidence type="ECO:0000256" key="2">
    <source>
        <dbReference type="ARBA" id="ARBA00004370"/>
    </source>
</evidence>
<evidence type="ECO:0000256" key="10">
    <source>
        <dbReference type="ARBA" id="ARBA00023136"/>
    </source>
</evidence>
<comment type="caution">
    <text evidence="15">The sequence shown here is derived from an EMBL/GenBank/DDBJ whole genome shotgun (WGS) entry which is preliminary data.</text>
</comment>
<dbReference type="EC" id="1.3.5.2" evidence="5"/>
<name>A0A0G2GHV0_PHACM</name>
<comment type="pathway">
    <text evidence="3">Pyrimidine metabolism; UMP biosynthesis via de novo pathway; orotate from (S)-dihydroorotate (quinone route): step 1/1.</text>
</comment>
<evidence type="ECO:0000256" key="7">
    <source>
        <dbReference type="ARBA" id="ARBA00022630"/>
    </source>
</evidence>
<feature type="region of interest" description="Disordered" evidence="13">
    <location>
        <begin position="347"/>
        <end position="374"/>
    </location>
</feature>
<dbReference type="EMBL" id="LCWF01000160">
    <property type="protein sequence ID" value="KKY16555.1"/>
    <property type="molecule type" value="Genomic_DNA"/>
</dbReference>
<keyword evidence="8" id="KW-0288">FMN</keyword>
<evidence type="ECO:0000256" key="4">
    <source>
        <dbReference type="ARBA" id="ARBA00005359"/>
    </source>
</evidence>
<reference evidence="15 16" key="2">
    <citation type="submission" date="2015-05" db="EMBL/GenBank/DDBJ databases">
        <authorList>
            <person name="Morales-Cruz A."/>
            <person name="Amrine K.C."/>
            <person name="Cantu D."/>
        </authorList>
    </citation>
    <scope>NUCLEOTIDE SEQUENCE [LARGE SCALE GENOMIC DNA]</scope>
    <source>
        <strain evidence="15">UCRPC4</strain>
    </source>
</reference>
<dbReference type="OrthoDB" id="14784at2759"/>
<evidence type="ECO:0000256" key="5">
    <source>
        <dbReference type="ARBA" id="ARBA00012791"/>
    </source>
</evidence>
<evidence type="ECO:0000256" key="1">
    <source>
        <dbReference type="ARBA" id="ARBA00001917"/>
    </source>
</evidence>